<organism evidence="3 4">
    <name type="scientific">Bergeyella zoohelcum</name>
    <dbReference type="NCBI Taxonomy" id="1015"/>
    <lineage>
        <taxon>Bacteria</taxon>
        <taxon>Pseudomonadati</taxon>
        <taxon>Bacteroidota</taxon>
        <taxon>Flavobacteriia</taxon>
        <taxon>Flavobacteriales</taxon>
        <taxon>Weeksellaceae</taxon>
        <taxon>Bergeyella</taxon>
    </lineage>
</organism>
<evidence type="ECO:0000256" key="1">
    <source>
        <dbReference type="ARBA" id="ARBA00022679"/>
    </source>
</evidence>
<evidence type="ECO:0000313" key="4">
    <source>
        <dbReference type="Proteomes" id="UP000255515"/>
    </source>
</evidence>
<dbReference type="Gene3D" id="2.160.10.10">
    <property type="entry name" value="Hexapeptide repeat proteins"/>
    <property type="match status" value="1"/>
</dbReference>
<name>A0A376C0S9_9FLAO</name>
<dbReference type="Proteomes" id="UP000255515">
    <property type="component" value="Unassembled WGS sequence"/>
</dbReference>
<dbReference type="SUPFAM" id="SSF51161">
    <property type="entry name" value="Trimeric LpxA-like enzymes"/>
    <property type="match status" value="1"/>
</dbReference>
<evidence type="ECO:0000313" key="3">
    <source>
        <dbReference type="EMBL" id="SSZ46840.1"/>
    </source>
</evidence>
<dbReference type="EMBL" id="UFTJ01000001">
    <property type="protein sequence ID" value="SSZ46840.1"/>
    <property type="molecule type" value="Genomic_DNA"/>
</dbReference>
<dbReference type="Pfam" id="PF13562">
    <property type="entry name" value="NTP_transf_4"/>
    <property type="match status" value="1"/>
</dbReference>
<dbReference type="InterPro" id="IPR011004">
    <property type="entry name" value="Trimer_LpxA-like_sf"/>
</dbReference>
<dbReference type="NCBIfam" id="TIGR03991">
    <property type="entry name" value="alt_bact_glmU"/>
    <property type="match status" value="1"/>
</dbReference>
<dbReference type="GO" id="GO:0016779">
    <property type="term" value="F:nucleotidyltransferase activity"/>
    <property type="evidence" value="ECO:0007669"/>
    <property type="project" value="UniProtKB-ARBA"/>
</dbReference>
<proteinExistence type="predicted"/>
<keyword evidence="2" id="KW-0012">Acyltransferase</keyword>
<dbReference type="PANTHER" id="PTHR43584:SF9">
    <property type="entry name" value="TRANSFERASE HEXAPEPTIDE REPEAT CONTAINING PROTEIN"/>
    <property type="match status" value="1"/>
</dbReference>
<accession>A0A376C0S9</accession>
<evidence type="ECO:0000256" key="2">
    <source>
        <dbReference type="ARBA" id="ARBA00023315"/>
    </source>
</evidence>
<dbReference type="GO" id="GO:0016746">
    <property type="term" value="F:acyltransferase activity"/>
    <property type="evidence" value="ECO:0007669"/>
    <property type="project" value="UniProtKB-KW"/>
</dbReference>
<protein>
    <submittedName>
        <fullName evidence="3">UDP-N-acetylglucosamine diphosphorylase/glucosamine-1-phosphate N-acetyltransferase</fullName>
    </submittedName>
</protein>
<sequence>MKQLVFSDAQYWANFRPLTLTRPVAELRFGILTFAERWQKLLNNDTVSYLTEDYLQDKFPAPQKVDSIVIVANFLPDEKALEQIKNLQLGEALVYRDELLVVKINMENFSLSNISKMEDISEGITMIEKPTDLFSLNHIAIDFDFDLLTKGRTSQPLSSTNGFLGNEKDLFIEEGAEVEFSTLNTKTGKIYIGKDAEVMEGCHLRGPIALCEASKFNLGAKVYGATTIGPHSKVGGEVNNIVVLGYSNKGHDGFVGNSVIGEWCNLGADTNSSNLKNNYASVKLYNYTSQRMEDTGLQFAGLIMGDHAKTAINTQLNTGTVVGVGANIFRSGFPPNFVPDFSWGGHRHDEKFSLPKVYEVAEKAMARRKVELTDVDKAILKYLHENMNT</sequence>
<dbReference type="PANTHER" id="PTHR43584">
    <property type="entry name" value="NUCLEOTIDYL TRANSFERASE"/>
    <property type="match status" value="1"/>
</dbReference>
<keyword evidence="1 3" id="KW-0808">Transferase</keyword>
<dbReference type="AlphaFoldDB" id="A0A376C0S9"/>
<dbReference type="RefSeq" id="WP_002686804.1">
    <property type="nucleotide sequence ID" value="NZ_UFTJ01000001.1"/>
</dbReference>
<gene>
    <name evidence="3" type="ORF">NCTC11661_00497</name>
</gene>
<dbReference type="InterPro" id="IPR023917">
    <property type="entry name" value="Bifunctiontional_GlmU_bac-type"/>
</dbReference>
<dbReference type="InterPro" id="IPR050065">
    <property type="entry name" value="GlmU-like"/>
</dbReference>
<reference evidence="3 4" key="1">
    <citation type="submission" date="2018-06" db="EMBL/GenBank/DDBJ databases">
        <authorList>
            <consortium name="Pathogen Informatics"/>
            <person name="Doyle S."/>
        </authorList>
    </citation>
    <scope>NUCLEOTIDE SEQUENCE [LARGE SCALE GENOMIC DNA]</scope>
    <source>
        <strain evidence="3 4">NCTC11661</strain>
    </source>
</reference>